<gene>
    <name evidence="2" type="ORF">R3W88_024413</name>
</gene>
<dbReference type="Proteomes" id="UP001311915">
    <property type="component" value="Unassembled WGS sequence"/>
</dbReference>
<evidence type="ECO:0000313" key="2">
    <source>
        <dbReference type="EMBL" id="KAK4731425.1"/>
    </source>
</evidence>
<accession>A0AAV9M066</accession>
<sequence length="112" mass="13270">MGICWDKECLLCGSRPESINHLFFECEFSNEFLKEVLEWLKIGVKRTNIEGLWRRITRRAKGKISRSLIKAVLAALIYHIWQVRNGALWNKVVTRPEKNLKMIKEESRRRAN</sequence>
<dbReference type="EMBL" id="JAWPEI010000003">
    <property type="protein sequence ID" value="KAK4731425.1"/>
    <property type="molecule type" value="Genomic_DNA"/>
</dbReference>
<protein>
    <recommendedName>
        <fullName evidence="1">Reverse transcriptase zinc-binding domain-containing protein</fullName>
    </recommendedName>
</protein>
<feature type="domain" description="Reverse transcriptase zinc-binding" evidence="1">
    <location>
        <begin position="2"/>
        <end position="31"/>
    </location>
</feature>
<organism evidence="2 3">
    <name type="scientific">Solanum pinnatisectum</name>
    <name type="common">tansyleaf nightshade</name>
    <dbReference type="NCBI Taxonomy" id="50273"/>
    <lineage>
        <taxon>Eukaryota</taxon>
        <taxon>Viridiplantae</taxon>
        <taxon>Streptophyta</taxon>
        <taxon>Embryophyta</taxon>
        <taxon>Tracheophyta</taxon>
        <taxon>Spermatophyta</taxon>
        <taxon>Magnoliopsida</taxon>
        <taxon>eudicotyledons</taxon>
        <taxon>Gunneridae</taxon>
        <taxon>Pentapetalae</taxon>
        <taxon>asterids</taxon>
        <taxon>lamiids</taxon>
        <taxon>Solanales</taxon>
        <taxon>Solanaceae</taxon>
        <taxon>Solanoideae</taxon>
        <taxon>Solaneae</taxon>
        <taxon>Solanum</taxon>
    </lineage>
</organism>
<reference evidence="2 3" key="1">
    <citation type="submission" date="2023-10" db="EMBL/GenBank/DDBJ databases">
        <title>Genome-Wide Identification Analysis in wild type Solanum Pinnatisectum Reveals Some Genes Defensing Phytophthora Infestans.</title>
        <authorList>
            <person name="Sun C."/>
        </authorList>
    </citation>
    <scope>NUCLEOTIDE SEQUENCE [LARGE SCALE GENOMIC DNA]</scope>
    <source>
        <strain evidence="2">LQN</strain>
        <tissue evidence="2">Leaf</tissue>
    </source>
</reference>
<dbReference type="PANTHER" id="PTHR33116">
    <property type="entry name" value="REVERSE TRANSCRIPTASE ZINC-BINDING DOMAIN-CONTAINING PROTEIN-RELATED-RELATED"/>
    <property type="match status" value="1"/>
</dbReference>
<keyword evidence="3" id="KW-1185">Reference proteome</keyword>
<evidence type="ECO:0000259" key="1">
    <source>
        <dbReference type="Pfam" id="PF13966"/>
    </source>
</evidence>
<dbReference type="AlphaFoldDB" id="A0AAV9M066"/>
<dbReference type="InterPro" id="IPR026960">
    <property type="entry name" value="RVT-Znf"/>
</dbReference>
<dbReference type="Pfam" id="PF13966">
    <property type="entry name" value="zf-RVT"/>
    <property type="match status" value="1"/>
</dbReference>
<name>A0AAV9M066_9SOLN</name>
<comment type="caution">
    <text evidence="2">The sequence shown here is derived from an EMBL/GenBank/DDBJ whole genome shotgun (WGS) entry which is preliminary data.</text>
</comment>
<dbReference type="PANTHER" id="PTHR33116:SF66">
    <property type="entry name" value="REVERSE TRANSCRIPTASE ZINC-BINDING DOMAIN-CONTAINING PROTEIN"/>
    <property type="match status" value="1"/>
</dbReference>
<proteinExistence type="predicted"/>
<evidence type="ECO:0000313" key="3">
    <source>
        <dbReference type="Proteomes" id="UP001311915"/>
    </source>
</evidence>